<name>A0A1N7MYK4_9RHOB</name>
<dbReference type="Pfam" id="PF02674">
    <property type="entry name" value="Colicin_V"/>
    <property type="match status" value="1"/>
</dbReference>
<dbReference type="RefSeq" id="WP_076448202.1">
    <property type="nucleotide sequence ID" value="NZ_FTOQ01000006.1"/>
</dbReference>
<dbReference type="GO" id="GO:0009403">
    <property type="term" value="P:toxin biosynthetic process"/>
    <property type="evidence" value="ECO:0007669"/>
    <property type="project" value="InterPro"/>
</dbReference>
<feature type="transmembrane region" description="Helical" evidence="5">
    <location>
        <begin position="6"/>
        <end position="24"/>
    </location>
</feature>
<dbReference type="InterPro" id="IPR003825">
    <property type="entry name" value="Colicin-V_CvpA"/>
</dbReference>
<feature type="transmembrane region" description="Helical" evidence="5">
    <location>
        <begin position="71"/>
        <end position="99"/>
    </location>
</feature>
<evidence type="ECO:0000313" key="6">
    <source>
        <dbReference type="EMBL" id="SIS90959.1"/>
    </source>
</evidence>
<keyword evidence="3 5" id="KW-1133">Transmembrane helix</keyword>
<accession>A0A1N7MYK4</accession>
<sequence length="187" mass="19902">MEGFTAIDAVVAVIIVLSALLAYSRGLVREAMAIAGWVAAAFLAFIFAAQVQPLVKELPVIGEFLSDSCELSIIAAFAGVFALALIVVSFFTPLFSSLVQRSALGGLDQGLGFLFGVARGILLVAIAFFVYETVITAQDVPMVDDSRAAAVFSRFTDEIEARNPDQALGWVTRQYEELVGVCDANDA</sequence>
<protein>
    <submittedName>
        <fullName evidence="6">Membrane protein required for colicin V production</fullName>
    </submittedName>
</protein>
<dbReference type="PANTHER" id="PTHR36926">
    <property type="entry name" value="COLICIN V PRODUCTION PROTEIN"/>
    <property type="match status" value="1"/>
</dbReference>
<keyword evidence="2 5" id="KW-0812">Transmembrane</keyword>
<dbReference type="InterPro" id="IPR052719">
    <property type="entry name" value="CvpA-like"/>
</dbReference>
<comment type="subcellular location">
    <subcellularLocation>
        <location evidence="1">Membrane</location>
        <topology evidence="1">Multi-pass membrane protein</topology>
    </subcellularLocation>
</comment>
<dbReference type="OrthoDB" id="9806894at2"/>
<reference evidence="7" key="1">
    <citation type="submission" date="2017-01" db="EMBL/GenBank/DDBJ databases">
        <authorList>
            <person name="Varghese N."/>
            <person name="Submissions S."/>
        </authorList>
    </citation>
    <scope>NUCLEOTIDE SEQUENCE [LARGE SCALE GENOMIC DNA]</scope>
    <source>
        <strain evidence="7">DSM 29430</strain>
    </source>
</reference>
<evidence type="ECO:0000313" key="7">
    <source>
        <dbReference type="Proteomes" id="UP000186684"/>
    </source>
</evidence>
<dbReference type="AlphaFoldDB" id="A0A1N7MYK4"/>
<evidence type="ECO:0000256" key="4">
    <source>
        <dbReference type="ARBA" id="ARBA00023136"/>
    </source>
</evidence>
<gene>
    <name evidence="6" type="ORF">SAMN05421759_10636</name>
</gene>
<dbReference type="STRING" id="633194.SAMN05421759_10636"/>
<evidence type="ECO:0000256" key="3">
    <source>
        <dbReference type="ARBA" id="ARBA00022989"/>
    </source>
</evidence>
<keyword evidence="4 5" id="KW-0472">Membrane</keyword>
<keyword evidence="7" id="KW-1185">Reference proteome</keyword>
<dbReference type="PANTHER" id="PTHR36926:SF1">
    <property type="entry name" value="COLICIN V PRODUCTION PROTEIN"/>
    <property type="match status" value="1"/>
</dbReference>
<evidence type="ECO:0000256" key="2">
    <source>
        <dbReference type="ARBA" id="ARBA00022692"/>
    </source>
</evidence>
<dbReference type="Proteomes" id="UP000186684">
    <property type="component" value="Unassembled WGS sequence"/>
</dbReference>
<dbReference type="EMBL" id="FTOQ01000006">
    <property type="protein sequence ID" value="SIS90959.1"/>
    <property type="molecule type" value="Genomic_DNA"/>
</dbReference>
<evidence type="ECO:0000256" key="1">
    <source>
        <dbReference type="ARBA" id="ARBA00004141"/>
    </source>
</evidence>
<evidence type="ECO:0000256" key="5">
    <source>
        <dbReference type="SAM" id="Phobius"/>
    </source>
</evidence>
<proteinExistence type="predicted"/>
<feature type="transmembrane region" description="Helical" evidence="5">
    <location>
        <begin position="111"/>
        <end position="131"/>
    </location>
</feature>
<feature type="transmembrane region" description="Helical" evidence="5">
    <location>
        <begin position="31"/>
        <end position="51"/>
    </location>
</feature>
<dbReference type="GO" id="GO:0016020">
    <property type="term" value="C:membrane"/>
    <property type="evidence" value="ECO:0007669"/>
    <property type="project" value="UniProtKB-SubCell"/>
</dbReference>
<organism evidence="6 7">
    <name type="scientific">Roseivivax lentus</name>
    <dbReference type="NCBI Taxonomy" id="633194"/>
    <lineage>
        <taxon>Bacteria</taxon>
        <taxon>Pseudomonadati</taxon>
        <taxon>Pseudomonadota</taxon>
        <taxon>Alphaproteobacteria</taxon>
        <taxon>Rhodobacterales</taxon>
        <taxon>Roseobacteraceae</taxon>
        <taxon>Roseivivax</taxon>
    </lineage>
</organism>